<sequence length="241" mass="25489">MIVEGKNAVQELLKSGQTVEKIVVQKDDRSPALSRIAGAARENGLKVQYADRALLDKLSPSGRHQGVVAVATEYRYYPFEAMLDEALSAETPALFVLLDGVEDPHNVGAVLRVADSTAASGVILPKHRSCGVTDTAVRTSAGAAAHVKVAKVTNLNDAIRALKDRGVFVFAADMAGESVYRTDLTGHTAIVIGGENTGVHTLTKKLADGVISLPQLGKVNSLNASVAAGVFLYEAVRQRRC</sequence>
<dbReference type="Proteomes" id="UP000886891">
    <property type="component" value="Unassembled WGS sequence"/>
</dbReference>
<dbReference type="GO" id="GO:0003723">
    <property type="term" value="F:RNA binding"/>
    <property type="evidence" value="ECO:0007669"/>
    <property type="project" value="InterPro"/>
</dbReference>
<proteinExistence type="inferred from homology"/>
<evidence type="ECO:0000256" key="1">
    <source>
        <dbReference type="ARBA" id="ARBA00007228"/>
    </source>
</evidence>
<dbReference type="Pfam" id="PF00588">
    <property type="entry name" value="SpoU_methylase"/>
    <property type="match status" value="1"/>
</dbReference>
<dbReference type="InterPro" id="IPR001537">
    <property type="entry name" value="SpoU_MeTrfase"/>
</dbReference>
<evidence type="ECO:0000259" key="4">
    <source>
        <dbReference type="SMART" id="SM00967"/>
    </source>
</evidence>
<reference evidence="5" key="1">
    <citation type="submission" date="2020-10" db="EMBL/GenBank/DDBJ databases">
        <authorList>
            <person name="Gilroy R."/>
        </authorList>
    </citation>
    <scope>NUCLEOTIDE SEQUENCE</scope>
    <source>
        <strain evidence="5">23406</strain>
    </source>
</reference>
<dbReference type="GO" id="GO:0032259">
    <property type="term" value="P:methylation"/>
    <property type="evidence" value="ECO:0007669"/>
    <property type="project" value="UniProtKB-KW"/>
</dbReference>
<comment type="caution">
    <text evidence="5">The sequence shown here is derived from an EMBL/GenBank/DDBJ whole genome shotgun (WGS) entry which is preliminary data.</text>
</comment>
<dbReference type="InterPro" id="IPR029064">
    <property type="entry name" value="Ribosomal_eL30-like_sf"/>
</dbReference>
<dbReference type="GO" id="GO:0008173">
    <property type="term" value="F:RNA methyltransferase activity"/>
    <property type="evidence" value="ECO:0007669"/>
    <property type="project" value="InterPro"/>
</dbReference>
<accession>A0A9D1NCI6</accession>
<evidence type="ECO:0000256" key="2">
    <source>
        <dbReference type="ARBA" id="ARBA00022603"/>
    </source>
</evidence>
<dbReference type="Pfam" id="PF08032">
    <property type="entry name" value="SpoU_sub_bind"/>
    <property type="match status" value="1"/>
</dbReference>
<dbReference type="GO" id="GO:0005829">
    <property type="term" value="C:cytosol"/>
    <property type="evidence" value="ECO:0007669"/>
    <property type="project" value="TreeGrafter"/>
</dbReference>
<dbReference type="AlphaFoldDB" id="A0A9D1NCI6"/>
<evidence type="ECO:0000256" key="3">
    <source>
        <dbReference type="ARBA" id="ARBA00022679"/>
    </source>
</evidence>
<dbReference type="InterPro" id="IPR004441">
    <property type="entry name" value="rRNA_MeTrfase_TrmH"/>
</dbReference>
<evidence type="ECO:0000313" key="6">
    <source>
        <dbReference type="Proteomes" id="UP000886891"/>
    </source>
</evidence>
<protein>
    <submittedName>
        <fullName evidence="5">23S rRNA (Guanosine(2251)-2'-O)-methyltransferase RlmB</fullName>
    </submittedName>
</protein>
<organism evidence="5 6">
    <name type="scientific">Candidatus Stercoripulliclostridium merdipullorum</name>
    <dbReference type="NCBI Taxonomy" id="2840952"/>
    <lineage>
        <taxon>Bacteria</taxon>
        <taxon>Bacillati</taxon>
        <taxon>Bacillota</taxon>
        <taxon>Clostridia</taxon>
        <taxon>Eubacteriales</taxon>
        <taxon>Candidatus Stercoripulliclostridium</taxon>
    </lineage>
</organism>
<dbReference type="PANTHER" id="PTHR46429:SF1">
    <property type="entry name" value="23S RRNA (GUANOSINE-2'-O-)-METHYLTRANSFERASE RLMB"/>
    <property type="match status" value="1"/>
</dbReference>
<reference evidence="5" key="2">
    <citation type="journal article" date="2021" name="PeerJ">
        <title>Extensive microbial diversity within the chicken gut microbiome revealed by metagenomics and culture.</title>
        <authorList>
            <person name="Gilroy R."/>
            <person name="Ravi A."/>
            <person name="Getino M."/>
            <person name="Pursley I."/>
            <person name="Horton D.L."/>
            <person name="Alikhan N.F."/>
            <person name="Baker D."/>
            <person name="Gharbi K."/>
            <person name="Hall N."/>
            <person name="Watson M."/>
            <person name="Adriaenssens E.M."/>
            <person name="Foster-Nyarko E."/>
            <person name="Jarju S."/>
            <person name="Secka A."/>
            <person name="Antonio M."/>
            <person name="Oren A."/>
            <person name="Chaudhuri R.R."/>
            <person name="La Ragione R."/>
            <person name="Hildebrand F."/>
            <person name="Pallen M.J."/>
        </authorList>
    </citation>
    <scope>NUCLEOTIDE SEQUENCE</scope>
    <source>
        <strain evidence="5">23406</strain>
    </source>
</reference>
<dbReference type="GO" id="GO:0006396">
    <property type="term" value="P:RNA processing"/>
    <property type="evidence" value="ECO:0007669"/>
    <property type="project" value="InterPro"/>
</dbReference>
<dbReference type="PANTHER" id="PTHR46429">
    <property type="entry name" value="23S RRNA (GUANOSINE-2'-O-)-METHYLTRANSFERASE RLMB"/>
    <property type="match status" value="1"/>
</dbReference>
<dbReference type="SUPFAM" id="SSF75217">
    <property type="entry name" value="alpha/beta knot"/>
    <property type="match status" value="1"/>
</dbReference>
<dbReference type="EMBL" id="DVOH01000039">
    <property type="protein sequence ID" value="HIV00525.1"/>
    <property type="molecule type" value="Genomic_DNA"/>
</dbReference>
<dbReference type="InterPro" id="IPR029026">
    <property type="entry name" value="tRNA_m1G_MTases_N"/>
</dbReference>
<keyword evidence="3" id="KW-0808">Transferase</keyword>
<feature type="domain" description="RNA 2-O ribose methyltransferase substrate binding" evidence="4">
    <location>
        <begin position="2"/>
        <end position="77"/>
    </location>
</feature>
<dbReference type="SUPFAM" id="SSF55315">
    <property type="entry name" value="L30e-like"/>
    <property type="match status" value="1"/>
</dbReference>
<dbReference type="NCBIfam" id="TIGR00186">
    <property type="entry name" value="rRNA_methyl_3"/>
    <property type="match status" value="1"/>
</dbReference>
<evidence type="ECO:0000313" key="5">
    <source>
        <dbReference type="EMBL" id="HIV00525.1"/>
    </source>
</evidence>
<dbReference type="CDD" id="cd18103">
    <property type="entry name" value="SpoU-like_RlmB"/>
    <property type="match status" value="1"/>
</dbReference>
<comment type="similarity">
    <text evidence="1">Belongs to the class IV-like SAM-binding methyltransferase superfamily. RNA methyltransferase TrmH family.</text>
</comment>
<keyword evidence="2" id="KW-0489">Methyltransferase</keyword>
<name>A0A9D1NCI6_9FIRM</name>
<gene>
    <name evidence="5" type="primary">rlmB</name>
    <name evidence="5" type="ORF">IAB14_05375</name>
</gene>
<dbReference type="InterPro" id="IPR029028">
    <property type="entry name" value="Alpha/beta_knot_MTases"/>
</dbReference>
<dbReference type="Gene3D" id="3.40.1280.10">
    <property type="match status" value="1"/>
</dbReference>
<dbReference type="Gene3D" id="3.30.1330.30">
    <property type="match status" value="1"/>
</dbReference>
<dbReference type="InterPro" id="IPR013123">
    <property type="entry name" value="SpoU_subst-bd"/>
</dbReference>
<dbReference type="SMART" id="SM00967">
    <property type="entry name" value="SpoU_sub_bind"/>
    <property type="match status" value="1"/>
</dbReference>